<feature type="signal peptide" evidence="1">
    <location>
        <begin position="1"/>
        <end position="17"/>
    </location>
</feature>
<reference evidence="3" key="1">
    <citation type="submission" date="2025-08" db="UniProtKB">
        <authorList>
            <consortium name="RefSeq"/>
        </authorList>
    </citation>
    <scope>IDENTIFICATION</scope>
</reference>
<organism evidence="2 3">
    <name type="scientific">Drosophila suzukii</name>
    <name type="common">Spotted-wing drosophila fruit fly</name>
    <dbReference type="NCBI Taxonomy" id="28584"/>
    <lineage>
        <taxon>Eukaryota</taxon>
        <taxon>Metazoa</taxon>
        <taxon>Ecdysozoa</taxon>
        <taxon>Arthropoda</taxon>
        <taxon>Hexapoda</taxon>
        <taxon>Insecta</taxon>
        <taxon>Pterygota</taxon>
        <taxon>Neoptera</taxon>
        <taxon>Endopterygota</taxon>
        <taxon>Diptera</taxon>
        <taxon>Brachycera</taxon>
        <taxon>Muscomorpha</taxon>
        <taxon>Ephydroidea</taxon>
        <taxon>Drosophilidae</taxon>
        <taxon>Drosophila</taxon>
        <taxon>Sophophora</taxon>
    </lineage>
</organism>
<name>A0AB39ZNW2_DROSZ</name>
<keyword evidence="1" id="KW-0732">Signal</keyword>
<keyword evidence="2" id="KW-1185">Reference proteome</keyword>
<sequence>MLRTLLLLIVIVASSRGADYELLLEDPDIFAPCTEGPPGSIGFREAFNLDNLEINQDADIIHLSEDITANWDVESNDRISARFTVMHYNRGSWEPTLFSLATPDFCAAMFDENQSWFKYWTKYISNREEVQEKCFKTRGTVLMHKPFDLQLRLTDIRGATFQGRYKIVSTFEAFDEKDVPRRTSICFEIRGEVEKIK</sequence>
<protein>
    <submittedName>
        <fullName evidence="3">Uncharacterized protein CheB42c</fullName>
    </submittedName>
</protein>
<evidence type="ECO:0000256" key="1">
    <source>
        <dbReference type="SAM" id="SignalP"/>
    </source>
</evidence>
<dbReference type="Proteomes" id="UP001652628">
    <property type="component" value="Chromosome 2R"/>
</dbReference>
<gene>
    <name evidence="3" type="primary">CheB42c</name>
</gene>
<feature type="chain" id="PRO_5045270778" evidence="1">
    <location>
        <begin position="18"/>
        <end position="197"/>
    </location>
</feature>
<evidence type="ECO:0000313" key="3">
    <source>
        <dbReference type="RefSeq" id="XP_016940276.3"/>
    </source>
</evidence>
<dbReference type="GeneID" id="108017678"/>
<dbReference type="SMART" id="SM00675">
    <property type="entry name" value="DM11"/>
    <property type="match status" value="1"/>
</dbReference>
<proteinExistence type="predicted"/>
<accession>A0AB39ZNW2</accession>
<dbReference type="RefSeq" id="XP_016940276.3">
    <property type="nucleotide sequence ID" value="XM_017084787.4"/>
</dbReference>
<dbReference type="AlphaFoldDB" id="A0AB39ZNW2"/>
<dbReference type="InterPro" id="IPR006601">
    <property type="entry name" value="Uncharacterised_DM11_DROME"/>
</dbReference>
<evidence type="ECO:0000313" key="2">
    <source>
        <dbReference type="Proteomes" id="UP001652628"/>
    </source>
</evidence>